<comment type="caution">
    <text evidence="2">The sequence shown here is derived from an EMBL/GenBank/DDBJ whole genome shotgun (WGS) entry which is preliminary data.</text>
</comment>
<accession>A0A8J3Z0B6</accession>
<sequence>MKILTALGVAAASCAVAFIPASPAAAAAAPAAINARQFFTTTDTAGLAANVAALDTALGTGRKRTVGQVMTAANRERTGLCNSATYAQLSARSTVEGFCWNDGDDAVDYWYPQGITTSRDAVASGHVDDHQIVVTSWYHIPENESATAPDKGFRLSFVDWDADWPNTYRHVIAVEPTAGGNFKAVSVHAGGIMWYGNLLYVADTSRGFRVFDLNRIYSVNTGDGTKIGKQSDGTFHAFDYAYVLVQVGWVRSAGAAFRHSFVALDQATSPPSFIVGEYSPDADGNGVPDENARVMRYPLNATTKWPSVEADGRTYASEAYDTHIPQLQGATARNGRFWFSSSNGQSPGYLRVWDRGTTAVRSYRWLVGAEDLSYYPHPDQADMLWSLGEYPNKRVVVAVPQADWD</sequence>
<proteinExistence type="predicted"/>
<evidence type="ECO:0000256" key="1">
    <source>
        <dbReference type="SAM" id="SignalP"/>
    </source>
</evidence>
<reference evidence="2" key="1">
    <citation type="submission" date="2021-01" db="EMBL/GenBank/DDBJ databases">
        <title>Whole genome shotgun sequence of Virgisporangium aurantiacum NBRC 16421.</title>
        <authorList>
            <person name="Komaki H."/>
            <person name="Tamura T."/>
        </authorList>
    </citation>
    <scope>NUCLEOTIDE SEQUENCE</scope>
    <source>
        <strain evidence="2">NBRC 16421</strain>
    </source>
</reference>
<dbReference type="Proteomes" id="UP000612585">
    <property type="component" value="Unassembled WGS sequence"/>
</dbReference>
<dbReference type="RefSeq" id="WP_203991347.1">
    <property type="nucleotide sequence ID" value="NZ_BOPG01000013.1"/>
</dbReference>
<name>A0A8J3Z0B6_9ACTN</name>
<feature type="chain" id="PRO_5035220341" description="Secreted protein" evidence="1">
    <location>
        <begin position="27"/>
        <end position="405"/>
    </location>
</feature>
<dbReference type="EMBL" id="BOPG01000013">
    <property type="protein sequence ID" value="GIJ55081.1"/>
    <property type="molecule type" value="Genomic_DNA"/>
</dbReference>
<keyword evidence="1" id="KW-0732">Signal</keyword>
<evidence type="ECO:0008006" key="4">
    <source>
        <dbReference type="Google" id="ProtNLM"/>
    </source>
</evidence>
<dbReference type="AlphaFoldDB" id="A0A8J3Z0B6"/>
<protein>
    <recommendedName>
        <fullName evidence="4">Secreted protein</fullName>
    </recommendedName>
</protein>
<keyword evidence="3" id="KW-1185">Reference proteome</keyword>
<evidence type="ECO:0000313" key="3">
    <source>
        <dbReference type="Proteomes" id="UP000612585"/>
    </source>
</evidence>
<organism evidence="2 3">
    <name type="scientific">Virgisporangium aurantiacum</name>
    <dbReference type="NCBI Taxonomy" id="175570"/>
    <lineage>
        <taxon>Bacteria</taxon>
        <taxon>Bacillati</taxon>
        <taxon>Actinomycetota</taxon>
        <taxon>Actinomycetes</taxon>
        <taxon>Micromonosporales</taxon>
        <taxon>Micromonosporaceae</taxon>
        <taxon>Virgisporangium</taxon>
    </lineage>
</organism>
<evidence type="ECO:0000313" key="2">
    <source>
        <dbReference type="EMBL" id="GIJ55081.1"/>
    </source>
</evidence>
<feature type="signal peptide" evidence="1">
    <location>
        <begin position="1"/>
        <end position="26"/>
    </location>
</feature>
<gene>
    <name evidence="2" type="ORF">Vau01_025970</name>
</gene>